<reference evidence="2 3" key="1">
    <citation type="journal article" date="2013" name="Genome Announc.">
        <title>Genome sequences for three denitrifying bacterial strains isolated from a uranium- and nitrate-contaminated subsurface environment.</title>
        <authorList>
            <person name="Venkatramanan R."/>
            <person name="Prakash O."/>
            <person name="Woyke T."/>
            <person name="Chain P."/>
            <person name="Goodwin L.A."/>
            <person name="Watson D."/>
            <person name="Brooks S."/>
            <person name="Kostka J.E."/>
            <person name="Green S.J."/>
        </authorList>
    </citation>
    <scope>NUCLEOTIDE SEQUENCE [LARGE SCALE GENOMIC DNA]</scope>
    <source>
        <strain evidence="2 3">1NES1</strain>
    </source>
</reference>
<keyword evidence="3" id="KW-1185">Reference proteome</keyword>
<evidence type="ECO:0000313" key="2">
    <source>
        <dbReference type="EMBL" id="AGK57015.1"/>
    </source>
</evidence>
<feature type="transmembrane region" description="Helical" evidence="1">
    <location>
        <begin position="40"/>
        <end position="63"/>
    </location>
</feature>
<proteinExistence type="predicted"/>
<name>N0BA95_9HYPH</name>
<dbReference type="Proteomes" id="UP000005952">
    <property type="component" value="Chromosome"/>
</dbReference>
<dbReference type="HOGENOM" id="CLU_731108_0_0_5"/>
<feature type="transmembrane region" description="Helical" evidence="1">
    <location>
        <begin position="75"/>
        <end position="94"/>
    </location>
</feature>
<dbReference type="STRING" id="670307.HYPDE_26673"/>
<evidence type="ECO:0000313" key="3">
    <source>
        <dbReference type="Proteomes" id="UP000005952"/>
    </source>
</evidence>
<dbReference type="EMBL" id="CP005587">
    <property type="protein sequence ID" value="AGK57015.1"/>
    <property type="molecule type" value="Genomic_DNA"/>
</dbReference>
<evidence type="ECO:0000256" key="1">
    <source>
        <dbReference type="SAM" id="Phobius"/>
    </source>
</evidence>
<protein>
    <submittedName>
        <fullName evidence="2">Uncharacterized protein</fullName>
    </submittedName>
</protein>
<dbReference type="RefSeq" id="WP_015597052.1">
    <property type="nucleotide sequence ID" value="NC_021172.1"/>
</dbReference>
<gene>
    <name evidence="2" type="ORF">HYPDE_26673</name>
</gene>
<feature type="transmembrane region" description="Helical" evidence="1">
    <location>
        <begin position="234"/>
        <end position="257"/>
    </location>
</feature>
<keyword evidence="1" id="KW-0812">Transmembrane</keyword>
<dbReference type="AlphaFoldDB" id="N0BA95"/>
<keyword evidence="1" id="KW-0472">Membrane</keyword>
<dbReference type="OrthoDB" id="7933536at2"/>
<organism evidence="2 3">
    <name type="scientific">Hyphomicrobium denitrificans 1NES1</name>
    <dbReference type="NCBI Taxonomy" id="670307"/>
    <lineage>
        <taxon>Bacteria</taxon>
        <taxon>Pseudomonadati</taxon>
        <taxon>Pseudomonadota</taxon>
        <taxon>Alphaproteobacteria</taxon>
        <taxon>Hyphomicrobiales</taxon>
        <taxon>Hyphomicrobiaceae</taxon>
        <taxon>Hyphomicrobium</taxon>
    </lineage>
</organism>
<accession>N0BA95</accession>
<dbReference type="KEGG" id="hdt:HYPDE_26673"/>
<feature type="transmembrane region" description="Helical" evidence="1">
    <location>
        <begin position="6"/>
        <end position="28"/>
    </location>
</feature>
<sequence>MWRVWSVIGMLVWGGTIFASASMNYLAGQQFGHTPSEARVFALLGLSADVWKAIGPIFILTLWRARRPVPAGLAAFVWIFCFIFAVSAALGLAARNRSAVIGEQQDLRLAYQDIESELAAVEKERSAFGVVPSPAEKEAAIAAVFAQVVPGGTVGAVSKDCAKDTPRTRNACAHVALLRQDLERSKDAAELERRASFLRHKRDVYRARGARREADPQSRLIASLSRGLVPVEDVSLVLILVLVVVVELVSAFAPVVVHEFVLTMRSPAQPARRRQVGGHRTETGPARTSLSAAKTVAALAPKVGALYDYLAERIEPDETGILAVSDLWGDYHLWCGNQGFAALTRRAFISELDAIAAGDLRDCIFWQGSNYRGLRFVS</sequence>
<keyword evidence="1" id="KW-1133">Transmembrane helix</keyword>